<accession>A0A1Y1Z2S9</accession>
<dbReference type="Pfam" id="PF06881">
    <property type="entry name" value="Elongin_A"/>
    <property type="match status" value="1"/>
</dbReference>
<comment type="caution">
    <text evidence="2">The sequence shown here is derived from an EMBL/GenBank/DDBJ whole genome shotgun (WGS) entry which is preliminary data.</text>
</comment>
<protein>
    <recommendedName>
        <fullName evidence="4">Elongin-A</fullName>
    </recommendedName>
</protein>
<feature type="compositionally biased region" description="Low complexity" evidence="1">
    <location>
        <begin position="359"/>
        <end position="369"/>
    </location>
</feature>
<reference evidence="2 3" key="1">
    <citation type="submission" date="2016-07" db="EMBL/GenBank/DDBJ databases">
        <title>Pervasive Adenine N6-methylation of Active Genes in Fungi.</title>
        <authorList>
            <consortium name="DOE Joint Genome Institute"/>
            <person name="Mondo S.J."/>
            <person name="Dannebaum R.O."/>
            <person name="Kuo R.C."/>
            <person name="Labutti K."/>
            <person name="Haridas S."/>
            <person name="Kuo A."/>
            <person name="Salamov A."/>
            <person name="Ahrendt S.R."/>
            <person name="Lipzen A."/>
            <person name="Sullivan W."/>
            <person name="Andreopoulos W.B."/>
            <person name="Clum A."/>
            <person name="Lindquist E."/>
            <person name="Daum C."/>
            <person name="Ramamoorthy G.K."/>
            <person name="Gryganskyi A."/>
            <person name="Culley D."/>
            <person name="Magnuson J.K."/>
            <person name="James T.Y."/>
            <person name="O'Malley M.A."/>
            <person name="Stajich J.E."/>
            <person name="Spatafora J.W."/>
            <person name="Visel A."/>
            <person name="Grigoriev I.V."/>
        </authorList>
    </citation>
    <scope>NUCLEOTIDE SEQUENCE [LARGE SCALE GENOMIC DNA]</scope>
    <source>
        <strain evidence="2 3">CBS 931.73</strain>
    </source>
</reference>
<sequence length="431" mass="48628">MDNIGLGSPTLKAPPTLQQITEKVLINWRSSISDLGDVPYYLIYPVLKECSASQLAHIEHNNPHVVEEDDELWKPLCLRDFIEVRQEYDSHTLPTVISWRELYMEYEHKKQLKFEEWSKKLKERYAQVHNQKKHTIYTEDVPPPPRGYSSGWASFRTGERKTTRGFSIAAKARAETRQISSIYRSNTNPYSGFSRRKEKPSTSVPNSSSPPRYGPPLASRYPTKPAAVRPSQNHSPPSERIIGSSLSECREPDKKRSIEITCYTPPGKQHAAESILRKGSHSAPVSSKVFSSEWSVFQSSNTDHDFNRSKTSSSVVRKIRSETRGESLRLMTPSPTHPPRHNTGSRVNTASPHSPTYNSRTARTSSASSTMIFTTSHLTENEPNHCLRIAPLRQNDQNSGANPWCSPEVDATFFAMLHGKKPSKKLKGSSN</sequence>
<name>A0A1Y1Z2S9_9FUNG</name>
<dbReference type="InterPro" id="IPR051870">
    <property type="entry name" value="Elongin-A_domain"/>
</dbReference>
<organism evidence="2 3">
    <name type="scientific">Basidiobolus meristosporus CBS 931.73</name>
    <dbReference type="NCBI Taxonomy" id="1314790"/>
    <lineage>
        <taxon>Eukaryota</taxon>
        <taxon>Fungi</taxon>
        <taxon>Fungi incertae sedis</taxon>
        <taxon>Zoopagomycota</taxon>
        <taxon>Entomophthoromycotina</taxon>
        <taxon>Basidiobolomycetes</taxon>
        <taxon>Basidiobolales</taxon>
        <taxon>Basidiobolaceae</taxon>
        <taxon>Basidiobolus</taxon>
    </lineage>
</organism>
<dbReference type="OrthoDB" id="5596877at2759"/>
<dbReference type="GO" id="GO:0070449">
    <property type="term" value="C:elongin complex"/>
    <property type="evidence" value="ECO:0007669"/>
    <property type="project" value="InterPro"/>
</dbReference>
<dbReference type="AlphaFoldDB" id="A0A1Y1Z2S9"/>
<dbReference type="InterPro" id="IPR010684">
    <property type="entry name" value="RNA_pol_II_trans_fac_SIII_A"/>
</dbReference>
<dbReference type="PANTHER" id="PTHR15141">
    <property type="entry name" value="TRANSCRIPTION ELONGATION FACTOR B POLYPEPTIDE 3"/>
    <property type="match status" value="1"/>
</dbReference>
<evidence type="ECO:0000313" key="2">
    <source>
        <dbReference type="EMBL" id="ORY04603.1"/>
    </source>
</evidence>
<feature type="region of interest" description="Disordered" evidence="1">
    <location>
        <begin position="329"/>
        <end position="369"/>
    </location>
</feature>
<dbReference type="GO" id="GO:0006368">
    <property type="term" value="P:transcription elongation by RNA polymerase II"/>
    <property type="evidence" value="ECO:0007669"/>
    <property type="project" value="InterPro"/>
</dbReference>
<feature type="region of interest" description="Disordered" evidence="1">
    <location>
        <begin position="179"/>
        <end position="253"/>
    </location>
</feature>
<dbReference type="STRING" id="1314790.A0A1Y1Z2S9"/>
<dbReference type="InParanoid" id="A0A1Y1Z2S9"/>
<dbReference type="Gene3D" id="6.10.250.3180">
    <property type="match status" value="1"/>
</dbReference>
<keyword evidence="3" id="KW-1185">Reference proteome</keyword>
<dbReference type="Proteomes" id="UP000193498">
    <property type="component" value="Unassembled WGS sequence"/>
</dbReference>
<dbReference type="EMBL" id="MCFE01000033">
    <property type="protein sequence ID" value="ORY04603.1"/>
    <property type="molecule type" value="Genomic_DNA"/>
</dbReference>
<evidence type="ECO:0000256" key="1">
    <source>
        <dbReference type="SAM" id="MobiDB-lite"/>
    </source>
</evidence>
<feature type="compositionally biased region" description="Low complexity" evidence="1">
    <location>
        <begin position="201"/>
        <end position="211"/>
    </location>
</feature>
<evidence type="ECO:0008006" key="4">
    <source>
        <dbReference type="Google" id="ProtNLM"/>
    </source>
</evidence>
<proteinExistence type="predicted"/>
<gene>
    <name evidence="2" type="ORF">K493DRAFT_333852</name>
</gene>
<feature type="compositionally biased region" description="Polar residues" evidence="1">
    <location>
        <begin position="179"/>
        <end position="191"/>
    </location>
</feature>
<evidence type="ECO:0000313" key="3">
    <source>
        <dbReference type="Proteomes" id="UP000193498"/>
    </source>
</evidence>
<dbReference type="PANTHER" id="PTHR15141:SF76">
    <property type="entry name" value="TRANSCRIPTION ELONGATION FACTOR B POLYPEPTIDE 3"/>
    <property type="match status" value="1"/>
</dbReference>
<feature type="compositionally biased region" description="Polar residues" evidence="1">
    <location>
        <begin position="342"/>
        <end position="358"/>
    </location>
</feature>